<protein>
    <recommendedName>
        <fullName evidence="3">Transposase</fullName>
    </recommendedName>
</protein>
<gene>
    <name evidence="1" type="ORF">BN11_1960021</name>
</gene>
<evidence type="ECO:0000313" key="1">
    <source>
        <dbReference type="EMBL" id="CCH72773.1"/>
    </source>
</evidence>
<evidence type="ECO:0000313" key="2">
    <source>
        <dbReference type="Proteomes" id="UP000035763"/>
    </source>
</evidence>
<sequence>MDGDDRRGPHPEGRLMAPLWTRARLERVMCLRFGFGHDPASPDTAAAAAAMGVTRRTVQRWLHADHGRSVAHIPPKRREQLIELLQPAAETLAREEQQARYARKAIDGLRLPRKMGIKPAWEKQRWLEPHRVAVLEIPVRHLKIRQLAIARDEPSRVAELTRRGKVVDEATVPTRFHATVLVHQVLTEMSPWRFQAGGDQVTQGFTQAWMVESSTPNTHLSTAALFLIREGRR</sequence>
<accession>W6JTU9</accession>
<organism evidence="1 2">
    <name type="scientific">Nostocoides australiense Ben110</name>
    <dbReference type="NCBI Taxonomy" id="1193182"/>
    <lineage>
        <taxon>Bacteria</taxon>
        <taxon>Bacillati</taxon>
        <taxon>Actinomycetota</taxon>
        <taxon>Actinomycetes</taxon>
        <taxon>Micrococcales</taxon>
        <taxon>Intrasporangiaceae</taxon>
        <taxon>Nostocoides</taxon>
    </lineage>
</organism>
<comment type="caution">
    <text evidence="1">The sequence shown here is derived from an EMBL/GenBank/DDBJ whole genome shotgun (WGS) entry which is preliminary data.</text>
</comment>
<dbReference type="EMBL" id="CAJA01000108">
    <property type="protein sequence ID" value="CCH72773.1"/>
    <property type="molecule type" value="Genomic_DNA"/>
</dbReference>
<evidence type="ECO:0008006" key="3">
    <source>
        <dbReference type="Google" id="ProtNLM"/>
    </source>
</evidence>
<dbReference type="AlphaFoldDB" id="W6JTU9"/>
<reference evidence="1 2" key="1">
    <citation type="journal article" date="2013" name="ISME J.">
        <title>A metabolic model for members of the genus Tetrasphaera involved in enhanced biological phosphorus removal.</title>
        <authorList>
            <person name="Kristiansen R."/>
            <person name="Nguyen H.T.T."/>
            <person name="Saunders A.M."/>
            <person name="Nielsen J.L."/>
            <person name="Wimmer R."/>
            <person name="Le V.Q."/>
            <person name="McIlroy S.J."/>
            <person name="Petrovski S."/>
            <person name="Seviour R.J."/>
            <person name="Calteau A."/>
            <person name="Nielsen K.L."/>
            <person name="Nielsen P.H."/>
        </authorList>
    </citation>
    <scope>NUCLEOTIDE SEQUENCE [LARGE SCALE GENOMIC DNA]</scope>
    <source>
        <strain evidence="1 2">Ben110</strain>
    </source>
</reference>
<keyword evidence="2" id="KW-1185">Reference proteome</keyword>
<name>W6JTU9_9MICO</name>
<proteinExistence type="predicted"/>
<dbReference type="Proteomes" id="UP000035763">
    <property type="component" value="Unassembled WGS sequence"/>
</dbReference>
<dbReference type="STRING" id="1193182.BN11_1960021"/>